<dbReference type="EMBL" id="BGPR01009591">
    <property type="protein sequence ID" value="GBN41023.1"/>
    <property type="molecule type" value="Genomic_DNA"/>
</dbReference>
<keyword evidence="3" id="KW-1185">Reference proteome</keyword>
<evidence type="ECO:0000259" key="1">
    <source>
        <dbReference type="PROSITE" id="PS50879"/>
    </source>
</evidence>
<dbReference type="PROSITE" id="PS50879">
    <property type="entry name" value="RNASE_H_1"/>
    <property type="match status" value="1"/>
</dbReference>
<comment type="caution">
    <text evidence="2">The sequence shown here is derived from an EMBL/GenBank/DDBJ whole genome shotgun (WGS) entry which is preliminary data.</text>
</comment>
<accession>A0A4Y2NQG3</accession>
<organism evidence="2 3">
    <name type="scientific">Araneus ventricosus</name>
    <name type="common">Orbweaver spider</name>
    <name type="synonym">Epeira ventricosa</name>
    <dbReference type="NCBI Taxonomy" id="182803"/>
    <lineage>
        <taxon>Eukaryota</taxon>
        <taxon>Metazoa</taxon>
        <taxon>Ecdysozoa</taxon>
        <taxon>Arthropoda</taxon>
        <taxon>Chelicerata</taxon>
        <taxon>Arachnida</taxon>
        <taxon>Araneae</taxon>
        <taxon>Araneomorphae</taxon>
        <taxon>Entelegynae</taxon>
        <taxon>Araneoidea</taxon>
        <taxon>Araneidae</taxon>
        <taxon>Araneus</taxon>
    </lineage>
</organism>
<gene>
    <name evidence="2" type="ORF">AVEN_59098_1</name>
</gene>
<dbReference type="InterPro" id="IPR012337">
    <property type="entry name" value="RNaseH-like_sf"/>
</dbReference>
<dbReference type="Proteomes" id="UP000499080">
    <property type="component" value="Unassembled WGS sequence"/>
</dbReference>
<dbReference type="SUPFAM" id="SSF53098">
    <property type="entry name" value="Ribonuclease H-like"/>
    <property type="match status" value="1"/>
</dbReference>
<dbReference type="GO" id="GO:0003676">
    <property type="term" value="F:nucleic acid binding"/>
    <property type="evidence" value="ECO:0007669"/>
    <property type="project" value="InterPro"/>
</dbReference>
<dbReference type="AlphaFoldDB" id="A0A4Y2NQG3"/>
<dbReference type="Gene3D" id="3.30.420.10">
    <property type="entry name" value="Ribonuclease H-like superfamily/Ribonuclease H"/>
    <property type="match status" value="1"/>
</dbReference>
<dbReference type="Pfam" id="PF00075">
    <property type="entry name" value="RNase_H"/>
    <property type="match status" value="1"/>
</dbReference>
<dbReference type="InterPro" id="IPR036397">
    <property type="entry name" value="RNaseH_sf"/>
</dbReference>
<sequence length="193" mass="21529">MWFHREKGISTSIWIDSESAVRAISSFESSNPLIQETQQALLQNPSMQLNWIKAHVGFPCNEAADNLAKQVTKEGTHHHLQARNVPLKCLGTYLSIIGNKTGIQAILGEKYLIFFLKSLKHQLHGQENPSSSLQTTVLFPAISIDSGFIIQISSHAGKRETLSTTQLLVIVHRLFIVPNQVQKILNFGGKTYI</sequence>
<reference evidence="2 3" key="1">
    <citation type="journal article" date="2019" name="Sci. Rep.">
        <title>Orb-weaving spider Araneus ventricosus genome elucidates the spidroin gene catalogue.</title>
        <authorList>
            <person name="Kono N."/>
            <person name="Nakamura H."/>
            <person name="Ohtoshi R."/>
            <person name="Moran D.A.P."/>
            <person name="Shinohara A."/>
            <person name="Yoshida Y."/>
            <person name="Fujiwara M."/>
            <person name="Mori M."/>
            <person name="Tomita M."/>
            <person name="Arakawa K."/>
        </authorList>
    </citation>
    <scope>NUCLEOTIDE SEQUENCE [LARGE SCALE GENOMIC DNA]</scope>
</reference>
<protein>
    <recommendedName>
        <fullName evidence="1">RNase H type-1 domain-containing protein</fullName>
    </recommendedName>
</protein>
<proteinExistence type="predicted"/>
<feature type="domain" description="RNase H type-1" evidence="1">
    <location>
        <begin position="1"/>
        <end position="73"/>
    </location>
</feature>
<evidence type="ECO:0000313" key="3">
    <source>
        <dbReference type="Proteomes" id="UP000499080"/>
    </source>
</evidence>
<dbReference type="GO" id="GO:0004523">
    <property type="term" value="F:RNA-DNA hybrid ribonuclease activity"/>
    <property type="evidence" value="ECO:0007669"/>
    <property type="project" value="InterPro"/>
</dbReference>
<dbReference type="InterPro" id="IPR002156">
    <property type="entry name" value="RNaseH_domain"/>
</dbReference>
<dbReference type="OrthoDB" id="6514649at2759"/>
<name>A0A4Y2NQG3_ARAVE</name>
<evidence type="ECO:0000313" key="2">
    <source>
        <dbReference type="EMBL" id="GBN41023.1"/>
    </source>
</evidence>